<dbReference type="Gene3D" id="1.10.30.10">
    <property type="entry name" value="High mobility group box domain"/>
    <property type="match status" value="1"/>
</dbReference>
<protein>
    <recommendedName>
        <fullName evidence="8">HMG box domain-containing protein</fullName>
    </recommendedName>
</protein>
<evidence type="ECO:0000256" key="6">
    <source>
        <dbReference type="PROSITE-ProRule" id="PRU00267"/>
    </source>
</evidence>
<feature type="region of interest" description="Disordered" evidence="7">
    <location>
        <begin position="144"/>
        <end position="234"/>
    </location>
</feature>
<dbReference type="SMART" id="SM00398">
    <property type="entry name" value="HMG"/>
    <property type="match status" value="1"/>
</dbReference>
<proteinExistence type="predicted"/>
<dbReference type="CDD" id="cd22031">
    <property type="entry name" value="HMG-box_SoxE"/>
    <property type="match status" value="1"/>
</dbReference>
<reference evidence="9" key="1">
    <citation type="submission" date="2021-08" db="EMBL/GenBank/DDBJ databases">
        <authorList>
            <person name="Misof B."/>
            <person name="Oliver O."/>
            <person name="Podsiadlowski L."/>
            <person name="Donath A."/>
            <person name="Peters R."/>
            <person name="Mayer C."/>
            <person name="Rust J."/>
            <person name="Gunkel S."/>
            <person name="Lesny P."/>
            <person name="Martin S."/>
            <person name="Oeyen J.P."/>
            <person name="Petersen M."/>
            <person name="Panagiotis P."/>
            <person name="Wilbrandt J."/>
            <person name="Tanja T."/>
        </authorList>
    </citation>
    <scope>NUCLEOTIDE SEQUENCE</scope>
    <source>
        <strain evidence="9">GBR_01_08_01A</strain>
        <tissue evidence="9">Thorax + abdomen</tissue>
    </source>
</reference>
<feature type="DNA-binding region" description="HMG box" evidence="6">
    <location>
        <begin position="83"/>
        <end position="151"/>
    </location>
</feature>
<dbReference type="GO" id="GO:0000978">
    <property type="term" value="F:RNA polymerase II cis-regulatory region sequence-specific DNA binding"/>
    <property type="evidence" value="ECO:0007669"/>
    <property type="project" value="TreeGrafter"/>
</dbReference>
<dbReference type="InterPro" id="IPR036910">
    <property type="entry name" value="HMG_box_dom_sf"/>
</dbReference>
<feature type="compositionally biased region" description="Low complexity" evidence="7">
    <location>
        <begin position="161"/>
        <end position="174"/>
    </location>
</feature>
<dbReference type="GO" id="GO:0000981">
    <property type="term" value="F:DNA-binding transcription factor activity, RNA polymerase II-specific"/>
    <property type="evidence" value="ECO:0007669"/>
    <property type="project" value="TreeGrafter"/>
</dbReference>
<dbReference type="Pfam" id="PF00505">
    <property type="entry name" value="HMG_box"/>
    <property type="match status" value="1"/>
</dbReference>
<dbReference type="PANTHER" id="PTHR45803:SF5">
    <property type="entry name" value="SOX100B"/>
    <property type="match status" value="1"/>
</dbReference>
<feature type="domain" description="HMG box" evidence="8">
    <location>
        <begin position="83"/>
        <end position="151"/>
    </location>
</feature>
<dbReference type="GO" id="GO:0005634">
    <property type="term" value="C:nucleus"/>
    <property type="evidence" value="ECO:0007669"/>
    <property type="project" value="UniProtKB-SubCell"/>
</dbReference>
<dbReference type="EMBL" id="JAIFRP010000014">
    <property type="protein sequence ID" value="KAK2586303.1"/>
    <property type="molecule type" value="Genomic_DNA"/>
</dbReference>
<feature type="compositionally biased region" description="Low complexity" evidence="7">
    <location>
        <begin position="13"/>
        <end position="38"/>
    </location>
</feature>
<comment type="caution">
    <text evidence="9">The sequence shown here is derived from an EMBL/GenBank/DDBJ whole genome shotgun (WGS) entry which is preliminary data.</text>
</comment>
<dbReference type="Proteomes" id="UP001258017">
    <property type="component" value="Unassembled WGS sequence"/>
</dbReference>
<keyword evidence="2" id="KW-0805">Transcription regulation</keyword>
<keyword evidence="10" id="KW-1185">Reference proteome</keyword>
<feature type="compositionally biased region" description="Polar residues" evidence="7">
    <location>
        <begin position="196"/>
        <end position="217"/>
    </location>
</feature>
<dbReference type="PROSITE" id="PS50118">
    <property type="entry name" value="HMG_BOX_2"/>
    <property type="match status" value="1"/>
</dbReference>
<feature type="region of interest" description="Disordered" evidence="7">
    <location>
        <begin position="1"/>
        <end position="45"/>
    </location>
</feature>
<sequence length="419" mass="46349">MMNDVMGETSGTANNASNAGNANGNNNNNNNGSMNNNGKTSGATGANGGEGISAAVAKVLQGYDWTLVPVATKGSGDKRAAHVKRPMNAFMVWAQAARRRLADQHPQLHNAELSKTLGKLWRLLSDNDKKPFIEEADRLRVIHKREHPDYKYQPRRRKQNGPSGRESSPSRSQSNLTFSVSRSLKQEDMSPRGVQGPNSPQSGVSSSPPTTPNQGLSPPTPPTTPRGQHYVNQGNQHQQNNTFYHQELVSTTSVESPQQSGVDFRYIEVGDGLPVEESQLNGLGSLGGVGLNLPLNLQECEVESNELDQYLPPQVPPVQYPPASTTTSTQWILNRYEEETERPSKRHCAEHQMGEVSWEDRTQEMVRYHELQPPLPPVGHIAAHNPHHSHATMQMSHPHVSTPYAQYHRYGIETWSNYL</sequence>
<evidence type="ECO:0000313" key="10">
    <source>
        <dbReference type="Proteomes" id="UP001258017"/>
    </source>
</evidence>
<dbReference type="InterPro" id="IPR022151">
    <property type="entry name" value="Sox_N"/>
</dbReference>
<evidence type="ECO:0000256" key="1">
    <source>
        <dbReference type="ARBA" id="ARBA00004123"/>
    </source>
</evidence>
<dbReference type="Pfam" id="PF12444">
    <property type="entry name" value="Sox_N"/>
    <property type="match status" value="1"/>
</dbReference>
<organism evidence="9 10">
    <name type="scientific">Odynerus spinipes</name>
    <dbReference type="NCBI Taxonomy" id="1348599"/>
    <lineage>
        <taxon>Eukaryota</taxon>
        <taxon>Metazoa</taxon>
        <taxon>Ecdysozoa</taxon>
        <taxon>Arthropoda</taxon>
        <taxon>Hexapoda</taxon>
        <taxon>Insecta</taxon>
        <taxon>Pterygota</taxon>
        <taxon>Neoptera</taxon>
        <taxon>Endopterygota</taxon>
        <taxon>Hymenoptera</taxon>
        <taxon>Apocrita</taxon>
        <taxon>Aculeata</taxon>
        <taxon>Vespoidea</taxon>
        <taxon>Vespidae</taxon>
        <taxon>Eumeninae</taxon>
        <taxon>Odynerus</taxon>
    </lineage>
</organism>
<evidence type="ECO:0000313" key="9">
    <source>
        <dbReference type="EMBL" id="KAK2586303.1"/>
    </source>
</evidence>
<reference evidence="9" key="2">
    <citation type="journal article" date="2023" name="Commun. Biol.">
        <title>Intrasexual cuticular hydrocarbon dimorphism in a wasp sheds light on hydrocarbon biosynthesis genes in Hymenoptera.</title>
        <authorList>
            <person name="Moris V.C."/>
            <person name="Podsiadlowski L."/>
            <person name="Martin S."/>
            <person name="Oeyen J.P."/>
            <person name="Donath A."/>
            <person name="Petersen M."/>
            <person name="Wilbrandt J."/>
            <person name="Misof B."/>
            <person name="Liedtke D."/>
            <person name="Thamm M."/>
            <person name="Scheiner R."/>
            <person name="Schmitt T."/>
            <person name="Niehuis O."/>
        </authorList>
    </citation>
    <scope>NUCLEOTIDE SEQUENCE</scope>
    <source>
        <strain evidence="9">GBR_01_08_01A</strain>
    </source>
</reference>
<dbReference type="PANTHER" id="PTHR45803">
    <property type="entry name" value="SOX100B"/>
    <property type="match status" value="1"/>
</dbReference>
<dbReference type="SUPFAM" id="SSF47095">
    <property type="entry name" value="HMG-box"/>
    <property type="match status" value="1"/>
</dbReference>
<evidence type="ECO:0000256" key="4">
    <source>
        <dbReference type="ARBA" id="ARBA00023163"/>
    </source>
</evidence>
<dbReference type="AlphaFoldDB" id="A0AAD9RV92"/>
<comment type="subcellular location">
    <subcellularLocation>
        <location evidence="1">Nucleus</location>
    </subcellularLocation>
</comment>
<evidence type="ECO:0000256" key="3">
    <source>
        <dbReference type="ARBA" id="ARBA00023125"/>
    </source>
</evidence>
<evidence type="ECO:0000256" key="5">
    <source>
        <dbReference type="ARBA" id="ARBA00023242"/>
    </source>
</evidence>
<evidence type="ECO:0000259" key="8">
    <source>
        <dbReference type="PROSITE" id="PS50118"/>
    </source>
</evidence>
<name>A0AAD9RV92_9HYME</name>
<keyword evidence="5 6" id="KW-0539">Nucleus</keyword>
<evidence type="ECO:0000256" key="7">
    <source>
        <dbReference type="SAM" id="MobiDB-lite"/>
    </source>
</evidence>
<accession>A0AAD9RV92</accession>
<gene>
    <name evidence="9" type="ORF">KPH14_001553</name>
</gene>
<dbReference type="InterPro" id="IPR009071">
    <property type="entry name" value="HMG_box_dom"/>
</dbReference>
<keyword evidence="4" id="KW-0804">Transcription</keyword>
<dbReference type="InterPro" id="IPR050917">
    <property type="entry name" value="SOX_TF"/>
</dbReference>
<dbReference type="FunFam" id="1.10.30.10:FF:000004">
    <property type="entry name" value="Transcription factor SOX-10"/>
    <property type="match status" value="1"/>
</dbReference>
<evidence type="ECO:0000256" key="2">
    <source>
        <dbReference type="ARBA" id="ARBA00023015"/>
    </source>
</evidence>
<keyword evidence="3 6" id="KW-0238">DNA-binding</keyword>